<dbReference type="Pfam" id="PF07603">
    <property type="entry name" value="Lcl_C"/>
    <property type="match status" value="1"/>
</dbReference>
<accession>H8Z304</accession>
<reference evidence="9" key="1">
    <citation type="submission" date="2011-06" db="EMBL/GenBank/DDBJ databases">
        <authorList>
            <consortium name="US DOE Joint Genome Institute (JGI-PGF)"/>
            <person name="Lucas S."/>
            <person name="Han J."/>
            <person name="Lapidus A."/>
            <person name="Cheng J.-F."/>
            <person name="Goodwin L."/>
            <person name="Pitluck S."/>
            <person name="Peters L."/>
            <person name="Land M.L."/>
            <person name="Hauser L."/>
            <person name="Vogl K."/>
            <person name="Liu Z."/>
            <person name="Overmann J."/>
            <person name="Frigaard N.-U."/>
            <person name="Bryant D.A."/>
            <person name="Woyke T.J."/>
        </authorList>
    </citation>
    <scope>NUCLEOTIDE SEQUENCE [LARGE SCALE GENOMIC DNA]</scope>
    <source>
        <strain evidence="9">970</strain>
    </source>
</reference>
<feature type="transmembrane region" description="Helical" evidence="6">
    <location>
        <begin position="371"/>
        <end position="393"/>
    </location>
</feature>
<evidence type="ECO:0000256" key="4">
    <source>
        <dbReference type="ARBA" id="ARBA00022840"/>
    </source>
</evidence>
<gene>
    <name evidence="8" type="ORF">Thi970DRAFT_03060</name>
</gene>
<dbReference type="Pfam" id="PF00069">
    <property type="entry name" value="Pkinase"/>
    <property type="match status" value="1"/>
</dbReference>
<name>H8Z304_9GAMM</name>
<keyword evidence="6" id="KW-0812">Transmembrane</keyword>
<evidence type="ECO:0000256" key="2">
    <source>
        <dbReference type="ARBA" id="ARBA00022741"/>
    </source>
</evidence>
<organism evidence="8 9">
    <name type="scientific">Thiorhodovibrio frisius</name>
    <dbReference type="NCBI Taxonomy" id="631362"/>
    <lineage>
        <taxon>Bacteria</taxon>
        <taxon>Pseudomonadati</taxon>
        <taxon>Pseudomonadota</taxon>
        <taxon>Gammaproteobacteria</taxon>
        <taxon>Chromatiales</taxon>
        <taxon>Chromatiaceae</taxon>
        <taxon>Thiorhodovibrio</taxon>
    </lineage>
</organism>
<dbReference type="GO" id="GO:0005524">
    <property type="term" value="F:ATP binding"/>
    <property type="evidence" value="ECO:0007669"/>
    <property type="project" value="UniProtKB-KW"/>
</dbReference>
<evidence type="ECO:0000256" key="1">
    <source>
        <dbReference type="ARBA" id="ARBA00022679"/>
    </source>
</evidence>
<keyword evidence="9" id="KW-1185">Reference proteome</keyword>
<dbReference type="GO" id="GO:0004674">
    <property type="term" value="F:protein serine/threonine kinase activity"/>
    <property type="evidence" value="ECO:0007669"/>
    <property type="project" value="TreeGrafter"/>
</dbReference>
<dbReference type="PANTHER" id="PTHR43289:SF34">
    <property type="entry name" value="SERINE_THREONINE-PROTEIN KINASE YBDM-RELATED"/>
    <property type="match status" value="1"/>
</dbReference>
<dbReference type="PROSITE" id="PS00108">
    <property type="entry name" value="PROTEIN_KINASE_ST"/>
    <property type="match status" value="1"/>
</dbReference>
<protein>
    <recommendedName>
        <fullName evidence="7">Protein kinase domain-containing protein</fullName>
    </recommendedName>
</protein>
<dbReference type="PANTHER" id="PTHR43289">
    <property type="entry name" value="MITOGEN-ACTIVATED PROTEIN KINASE KINASE KINASE 20-RELATED"/>
    <property type="match status" value="1"/>
</dbReference>
<evidence type="ECO:0000256" key="5">
    <source>
        <dbReference type="SAM" id="MobiDB-lite"/>
    </source>
</evidence>
<dbReference type="PROSITE" id="PS50011">
    <property type="entry name" value="PROTEIN_KINASE_DOM"/>
    <property type="match status" value="1"/>
</dbReference>
<reference evidence="8 9" key="2">
    <citation type="submission" date="2011-11" db="EMBL/GenBank/DDBJ databases">
        <authorList>
            <consortium name="US DOE Joint Genome Institute"/>
            <person name="Lucas S."/>
            <person name="Han J."/>
            <person name="Lapidus A."/>
            <person name="Cheng J.-F."/>
            <person name="Goodwin L."/>
            <person name="Pitluck S."/>
            <person name="Peters L."/>
            <person name="Ovchinnikova G."/>
            <person name="Zhang X."/>
            <person name="Detter J.C."/>
            <person name="Han C."/>
            <person name="Tapia R."/>
            <person name="Land M."/>
            <person name="Hauser L."/>
            <person name="Kyrpides N."/>
            <person name="Ivanova N."/>
            <person name="Pagani I."/>
            <person name="Vogl K."/>
            <person name="Liu Z."/>
            <person name="Overmann J."/>
            <person name="Frigaard N.-U."/>
            <person name="Bryant D."/>
            <person name="Woyke T."/>
        </authorList>
    </citation>
    <scope>NUCLEOTIDE SEQUENCE [LARGE SCALE GENOMIC DNA]</scope>
    <source>
        <strain evidence="8 9">970</strain>
    </source>
</reference>
<dbReference type="InterPro" id="IPR000719">
    <property type="entry name" value="Prot_kinase_dom"/>
</dbReference>
<dbReference type="SUPFAM" id="SSF56112">
    <property type="entry name" value="Protein kinase-like (PK-like)"/>
    <property type="match status" value="1"/>
</dbReference>
<dbReference type="STRING" id="631362.Thi970DRAFT_03060"/>
<keyword evidence="6" id="KW-1133">Transmembrane helix</keyword>
<dbReference type="eggNOG" id="COG0515">
    <property type="taxonomic scope" value="Bacteria"/>
</dbReference>
<evidence type="ECO:0000256" key="3">
    <source>
        <dbReference type="ARBA" id="ARBA00022777"/>
    </source>
</evidence>
<proteinExistence type="predicted"/>
<dbReference type="InterPro" id="IPR011009">
    <property type="entry name" value="Kinase-like_dom_sf"/>
</dbReference>
<feature type="domain" description="Protein kinase" evidence="7">
    <location>
        <begin position="48"/>
        <end position="326"/>
    </location>
</feature>
<sequence length="563" mass="61293">MDTNPAALCPGCFQSKGHANPCPHCGFDETAPRPVQALPVRTLLHDQFIVGRVLGKPGGFGITYLAWDRLLEATVAIKEYLPRELVVRAQDSCTLHPHSSDETNLFRYGLEQFLAEARTLAKLDHPNLVRVRHFFEANGTAYLVMDFYQGCSLTEHLARLPDSRMSEPDALALMQPILDGLRAVHAKGFLHRDIKPQNIYLAQTETGGVRPILLDFGTARQAMGEHSRSLSVIISPGYAPFEQYHRKGQQGPATDIYGAAAVLYRMLTGAAPPEATERMASDELHPAAEFGVSPPVSAALTQALHMQMDARPVSVEAFQQMLQPSVALAKDKPPAPPSGEQQRQGQVEDQHQKRQPQAAPKPPPAGRRLPLIGVAVLISLLVGALGVLIAITMTSPPSSTPSPPKLAQRYQDHGDGTLTDLSTGLQWMRCSLGQNWTEATCAGSADEMTWDSIMPNGQQKTWPEFASFSDWRVPAIDELKTLIDCSSGQPDDWKVTDSACDGNDIQPTINSEAFPDTPSTSFWSASPSAPDSAYAWSISFSSGNVGNYHKTYGFAVRLLRGGH</sequence>
<keyword evidence="3" id="KW-0418">Kinase</keyword>
<keyword evidence="4" id="KW-0067">ATP-binding</keyword>
<dbReference type="AlphaFoldDB" id="H8Z304"/>
<feature type="region of interest" description="Disordered" evidence="5">
    <location>
        <begin position="328"/>
        <end position="366"/>
    </location>
</feature>
<dbReference type="InterPro" id="IPR008271">
    <property type="entry name" value="Ser/Thr_kinase_AS"/>
</dbReference>
<evidence type="ECO:0000259" key="7">
    <source>
        <dbReference type="PROSITE" id="PS50011"/>
    </source>
</evidence>
<keyword evidence="6" id="KW-0472">Membrane</keyword>
<dbReference type="SMART" id="SM00220">
    <property type="entry name" value="S_TKc"/>
    <property type="match status" value="1"/>
</dbReference>
<dbReference type="Proteomes" id="UP000002964">
    <property type="component" value="Unassembled WGS sequence"/>
</dbReference>
<keyword evidence="1" id="KW-0808">Transferase</keyword>
<dbReference type="RefSeq" id="WP_009149784.1">
    <property type="nucleotide sequence ID" value="NZ_CP121471.1"/>
</dbReference>
<dbReference type="CDD" id="cd14014">
    <property type="entry name" value="STKc_PknB_like"/>
    <property type="match status" value="1"/>
</dbReference>
<evidence type="ECO:0000256" key="6">
    <source>
        <dbReference type="SAM" id="Phobius"/>
    </source>
</evidence>
<keyword evidence="2" id="KW-0547">Nucleotide-binding</keyword>
<dbReference type="InterPro" id="IPR011460">
    <property type="entry name" value="Lcl_C"/>
</dbReference>
<evidence type="ECO:0000313" key="9">
    <source>
        <dbReference type="Proteomes" id="UP000002964"/>
    </source>
</evidence>
<dbReference type="EMBL" id="JH603169">
    <property type="protein sequence ID" value="EIC22776.1"/>
    <property type="molecule type" value="Genomic_DNA"/>
</dbReference>
<dbReference type="Gene3D" id="1.10.510.10">
    <property type="entry name" value="Transferase(Phosphotransferase) domain 1"/>
    <property type="match status" value="1"/>
</dbReference>
<dbReference type="HOGENOM" id="CLU_556435_0_0_6"/>
<evidence type="ECO:0000313" key="8">
    <source>
        <dbReference type="EMBL" id="EIC22776.1"/>
    </source>
</evidence>